<comment type="caution">
    <text evidence="1">The sequence shown here is derived from an EMBL/GenBank/DDBJ whole genome shotgun (WGS) entry which is preliminary data.</text>
</comment>
<reference evidence="1 2" key="1">
    <citation type="submission" date="2015-11" db="EMBL/GenBank/DDBJ databases">
        <authorList>
            <consortium name="Pathogen Informatics"/>
        </authorList>
    </citation>
    <scope>NUCLEOTIDE SEQUENCE [LARGE SCALE GENOMIC DNA]</scope>
    <source>
        <strain evidence="1 2">006A-0191</strain>
    </source>
</reference>
<evidence type="ECO:0000313" key="2">
    <source>
        <dbReference type="Proteomes" id="UP000052257"/>
    </source>
</evidence>
<sequence length="308" mass="34776">MIFYTPYSDQTSIPPKQIEINKNLSGDEILSLINKALATPNESIKSNLAKIELLENVVRTLQNTDLSPLQKEINSLKTQIDGLSGGNIDKRSIVDIIYKTLLTNKLISFDFEAWKKSFTVIEPLAISNQIVMTLTQGGDYGHALAQVKFYDKNNALLKNVVTSKVDEQNRYYIAVFDLLRGEEKIATFRMQVSNYYDSYYKVWHALSLENEEYSSSSHYLLGSVSTATLTFTLEFLKEGERIPKMTFLPGVSGRYSSKIVVQRDGVDLFNRSGLSYSTLCEVVLEITPEEIQEQIDAKYASCLPNKGE</sequence>
<evidence type="ECO:0000313" key="1">
    <source>
        <dbReference type="EMBL" id="CUU77319.1"/>
    </source>
</evidence>
<protein>
    <submittedName>
        <fullName evidence="1">Uncharacterized protein</fullName>
    </submittedName>
</protein>
<gene>
    <name evidence="1" type="ORF">ERS739220_00855</name>
</gene>
<dbReference type="RefSeq" id="WP_059431017.1">
    <property type="nucleotide sequence ID" value="NZ_FAUW01000002.1"/>
</dbReference>
<dbReference type="EMBL" id="FAUW01000002">
    <property type="protein sequence ID" value="CUU77319.1"/>
    <property type="molecule type" value="Genomic_DNA"/>
</dbReference>
<accession>A0A9W5AR23</accession>
<dbReference type="Proteomes" id="UP000052257">
    <property type="component" value="Unassembled WGS sequence"/>
</dbReference>
<name>A0A9W5AR23_CAMHY</name>
<organism evidence="1 2">
    <name type="scientific">Campylobacter hyointestinalis subsp. hyointestinalis</name>
    <dbReference type="NCBI Taxonomy" id="91352"/>
    <lineage>
        <taxon>Bacteria</taxon>
        <taxon>Pseudomonadati</taxon>
        <taxon>Campylobacterota</taxon>
        <taxon>Epsilonproteobacteria</taxon>
        <taxon>Campylobacterales</taxon>
        <taxon>Campylobacteraceae</taxon>
        <taxon>Campylobacter</taxon>
    </lineage>
</organism>
<dbReference type="AlphaFoldDB" id="A0A9W5AR23"/>
<proteinExistence type="predicted"/>